<dbReference type="EMBL" id="DF840837">
    <property type="protein sequence ID" value="GAT45146.1"/>
    <property type="molecule type" value="Genomic_DNA"/>
</dbReference>
<feature type="compositionally biased region" description="Polar residues" evidence="1">
    <location>
        <begin position="95"/>
        <end position="104"/>
    </location>
</feature>
<evidence type="ECO:0000313" key="3">
    <source>
        <dbReference type="EMBL" id="GAT45146.1"/>
    </source>
</evidence>
<feature type="chain" id="PRO_5045865311" evidence="2">
    <location>
        <begin position="19"/>
        <end position="249"/>
    </location>
</feature>
<reference evidence="3" key="1">
    <citation type="submission" date="2014-09" db="EMBL/GenBank/DDBJ databases">
        <title>Genome sequence of the luminous mushroom Mycena chlorophos for searching fungal bioluminescence genes.</title>
        <authorList>
            <person name="Tanaka Y."/>
            <person name="Kasuga D."/>
            <person name="Oba Y."/>
            <person name="Hase S."/>
            <person name="Sato K."/>
            <person name="Oba Y."/>
            <person name="Sakakibara Y."/>
        </authorList>
    </citation>
    <scope>NUCLEOTIDE SEQUENCE</scope>
</reference>
<feature type="compositionally biased region" description="Low complexity" evidence="1">
    <location>
        <begin position="210"/>
        <end position="225"/>
    </location>
</feature>
<sequence>MQPFRATFPAVWLLTIRAILDPLANPASLSSPQIPVLRIWRAHTVSQTPSNTSSQRVQCFTHFHFRRSMVHGFSLNGRCSLWRSCKRQGCRAPATNCSAARQQSTAPVGAPRPRPAPGVTGLPILNHRRHHHHHNLSFAPILSVTQRPVPPLWHRDPGPIRRLTVAIVLATTKSSVDADYDVEDIFQYCSTKALALPKPMPCRGGPLGASGPSSHRSRSSPDGGRTSAYEWDFALVCERRCDALMLCFH</sequence>
<feature type="region of interest" description="Disordered" evidence="1">
    <location>
        <begin position="204"/>
        <end position="225"/>
    </location>
</feature>
<feature type="signal peptide" evidence="2">
    <location>
        <begin position="1"/>
        <end position="18"/>
    </location>
</feature>
<proteinExistence type="predicted"/>
<gene>
    <name evidence="3" type="ORF">MCHLO_02737</name>
</gene>
<accession>A0ABQ0L5K3</accession>
<organism evidence="3 4">
    <name type="scientific">Mycena chlorophos</name>
    <name type="common">Agaric fungus</name>
    <name type="synonym">Agaricus chlorophos</name>
    <dbReference type="NCBI Taxonomy" id="658473"/>
    <lineage>
        <taxon>Eukaryota</taxon>
        <taxon>Fungi</taxon>
        <taxon>Dikarya</taxon>
        <taxon>Basidiomycota</taxon>
        <taxon>Agaricomycotina</taxon>
        <taxon>Agaricomycetes</taxon>
        <taxon>Agaricomycetidae</taxon>
        <taxon>Agaricales</taxon>
        <taxon>Marasmiineae</taxon>
        <taxon>Mycenaceae</taxon>
        <taxon>Mycena</taxon>
    </lineage>
</organism>
<dbReference type="Proteomes" id="UP000815677">
    <property type="component" value="Unassembled WGS sequence"/>
</dbReference>
<keyword evidence="2" id="KW-0732">Signal</keyword>
<protein>
    <submittedName>
        <fullName evidence="3">Uncharacterized protein</fullName>
    </submittedName>
</protein>
<evidence type="ECO:0000256" key="2">
    <source>
        <dbReference type="SAM" id="SignalP"/>
    </source>
</evidence>
<name>A0ABQ0L5K3_MYCCL</name>
<evidence type="ECO:0000256" key="1">
    <source>
        <dbReference type="SAM" id="MobiDB-lite"/>
    </source>
</evidence>
<feature type="region of interest" description="Disordered" evidence="1">
    <location>
        <begin position="94"/>
        <end position="116"/>
    </location>
</feature>
<evidence type="ECO:0000313" key="4">
    <source>
        <dbReference type="Proteomes" id="UP000815677"/>
    </source>
</evidence>
<keyword evidence="4" id="KW-1185">Reference proteome</keyword>